<accession>A0A149QYB7</accession>
<sequence>MNTISCHSRHGPVRLRSGLGILETLLAIFIGGLALAGAVLLYQSAHSKRLANETRQEIEMATAIVRRISSQTSKATITPQTLVYSKQFPQKYVKNGTLVTPYGGQIIFTYTASNGTALNFWMENLPRDACMDIAMMDWTMISRSLNVNWKLDSGGVAYTLAQASTDCQPGYVNQIGWNIML</sequence>
<dbReference type="Gene3D" id="3.30.1690.10">
    <property type="entry name" value="TcpA-like pilin"/>
    <property type="match status" value="1"/>
</dbReference>
<dbReference type="PATRIC" id="fig|442.7.peg.2012"/>
<dbReference type="SUPFAM" id="SSF54523">
    <property type="entry name" value="Pili subunits"/>
    <property type="match status" value="1"/>
</dbReference>
<reference evidence="3 4" key="1">
    <citation type="submission" date="2015-06" db="EMBL/GenBank/DDBJ databases">
        <title>Improved classification and identification of acetic acid bacteria using matrix-assisted laser desorption/ionization time-of-flight mass spectrometry; Gluconobacter nephelii and Gluconobacter uchimurae are later heterotypic synonyms of Gluconobacter japonicus and Gluconobacter oxydans, respectively.</title>
        <authorList>
            <person name="Li L."/>
            <person name="Cleenwerck I."/>
            <person name="De Vuyst L."/>
            <person name="Vandamme P."/>
        </authorList>
    </citation>
    <scope>NUCLEOTIDE SEQUENCE [LARGE SCALE GENOMIC DNA]</scope>
    <source>
        <strain evidence="3 4">LMG 1764</strain>
    </source>
</reference>
<evidence type="ECO:0000259" key="2">
    <source>
        <dbReference type="Pfam" id="PF08805"/>
    </source>
</evidence>
<feature type="domain" description="Type 4 secretion system PilS N-terminal" evidence="2">
    <location>
        <begin position="52"/>
        <end position="177"/>
    </location>
</feature>
<keyword evidence="1" id="KW-0812">Transmembrane</keyword>
<dbReference type="InterPro" id="IPR045584">
    <property type="entry name" value="Pilin-like"/>
</dbReference>
<evidence type="ECO:0000313" key="3">
    <source>
        <dbReference type="EMBL" id="KXV02310.1"/>
    </source>
</evidence>
<evidence type="ECO:0000313" key="4">
    <source>
        <dbReference type="Proteomes" id="UP000075573"/>
    </source>
</evidence>
<dbReference type="Pfam" id="PF08805">
    <property type="entry name" value="PilS"/>
    <property type="match status" value="1"/>
</dbReference>
<name>A0A149QYB7_9PROT</name>
<keyword evidence="1" id="KW-1133">Transmembrane helix</keyword>
<dbReference type="Proteomes" id="UP000075573">
    <property type="component" value="Unassembled WGS sequence"/>
</dbReference>
<dbReference type="InterPro" id="IPR014911">
    <property type="entry name" value="PilS_N"/>
</dbReference>
<protein>
    <recommendedName>
        <fullName evidence="2">Type 4 secretion system PilS N-terminal domain-containing protein</fullName>
    </recommendedName>
</protein>
<dbReference type="AlphaFoldDB" id="A0A149QYB7"/>
<feature type="transmembrane region" description="Helical" evidence="1">
    <location>
        <begin position="20"/>
        <end position="42"/>
    </location>
</feature>
<keyword evidence="1" id="KW-0472">Membrane</keyword>
<organism evidence="3 4">
    <name type="scientific">Gluconobacter potus</name>
    <dbReference type="NCBI Taxonomy" id="2724927"/>
    <lineage>
        <taxon>Bacteria</taxon>
        <taxon>Pseudomonadati</taxon>
        <taxon>Pseudomonadota</taxon>
        <taxon>Alphaproteobacteria</taxon>
        <taxon>Acetobacterales</taxon>
        <taxon>Acetobacteraceae</taxon>
        <taxon>Gluconobacter</taxon>
    </lineage>
</organism>
<gene>
    <name evidence="3" type="ORF">AD929_03260</name>
</gene>
<dbReference type="RefSeq" id="WP_062494295.1">
    <property type="nucleotide sequence ID" value="NZ_LHZB01000099.1"/>
</dbReference>
<dbReference type="EMBL" id="LHZB01000099">
    <property type="protein sequence ID" value="KXV02310.1"/>
    <property type="molecule type" value="Genomic_DNA"/>
</dbReference>
<evidence type="ECO:0000256" key="1">
    <source>
        <dbReference type="SAM" id="Phobius"/>
    </source>
</evidence>
<proteinExistence type="predicted"/>
<comment type="caution">
    <text evidence="3">The sequence shown here is derived from an EMBL/GenBank/DDBJ whole genome shotgun (WGS) entry which is preliminary data.</text>
</comment>